<evidence type="ECO:0000256" key="1">
    <source>
        <dbReference type="SAM" id="MobiDB-lite"/>
    </source>
</evidence>
<accession>A0A0M3IGH3</accession>
<dbReference type="AlphaFoldDB" id="A0A0M3IGH3"/>
<proteinExistence type="predicted"/>
<protein>
    <submittedName>
        <fullName evidence="3">Mediator of RNA polymerase II transcription subunit 13</fullName>
    </submittedName>
</protein>
<dbReference type="WBParaSite" id="ALUE_0001739901-mRNA-1">
    <property type="protein sequence ID" value="ALUE_0001739901-mRNA-1"/>
    <property type="gene ID" value="ALUE_0001739901"/>
</dbReference>
<feature type="compositionally biased region" description="Low complexity" evidence="1">
    <location>
        <begin position="89"/>
        <end position="100"/>
    </location>
</feature>
<reference evidence="3" key="1">
    <citation type="submission" date="2017-02" db="UniProtKB">
        <authorList>
            <consortium name="WormBaseParasite"/>
        </authorList>
    </citation>
    <scope>IDENTIFICATION</scope>
</reference>
<sequence length="241" mass="26704">MTSWWPKLLEPTAIVPSPDVYPRPNPLVLSSTISSQSQAHMQAHRFVRPQMHDVPDAGVVQHLTTMYDLMPSFGLYLLANLKQQSLPVLSSPTSSSSGADVKSDSVKSPSTSPCEHHNILSQCLSQADRIMRAICEIVVGTLMLCAKIKSRSGAFSIERLLGCDGSERQSTSRSMSKADTYFKHIEVISKNKNISMFEDTGGTVGYTIDALQSCDGRSKRRRDSIKVEEANSVLFRYNRTY</sequence>
<feature type="region of interest" description="Disordered" evidence="1">
    <location>
        <begin position="89"/>
        <end position="114"/>
    </location>
</feature>
<dbReference type="Proteomes" id="UP000036681">
    <property type="component" value="Unplaced"/>
</dbReference>
<name>A0A0M3IGH3_ASCLU</name>
<evidence type="ECO:0000313" key="2">
    <source>
        <dbReference type="Proteomes" id="UP000036681"/>
    </source>
</evidence>
<evidence type="ECO:0000313" key="3">
    <source>
        <dbReference type="WBParaSite" id="ALUE_0001739901-mRNA-1"/>
    </source>
</evidence>
<organism evidence="2 3">
    <name type="scientific">Ascaris lumbricoides</name>
    <name type="common">Giant roundworm</name>
    <dbReference type="NCBI Taxonomy" id="6252"/>
    <lineage>
        <taxon>Eukaryota</taxon>
        <taxon>Metazoa</taxon>
        <taxon>Ecdysozoa</taxon>
        <taxon>Nematoda</taxon>
        <taxon>Chromadorea</taxon>
        <taxon>Rhabditida</taxon>
        <taxon>Spirurina</taxon>
        <taxon>Ascaridomorpha</taxon>
        <taxon>Ascaridoidea</taxon>
        <taxon>Ascarididae</taxon>
        <taxon>Ascaris</taxon>
    </lineage>
</organism>
<keyword evidence="2" id="KW-1185">Reference proteome</keyword>